<dbReference type="InterPro" id="IPR012903">
    <property type="entry name" value="Nif11"/>
</dbReference>
<dbReference type="KEGG" id="cyc:PCC7424_4706"/>
<dbReference type="Pfam" id="PF07862">
    <property type="entry name" value="Nif11"/>
    <property type="match status" value="1"/>
</dbReference>
<evidence type="ECO:0000313" key="3">
    <source>
        <dbReference type="Proteomes" id="UP000002384"/>
    </source>
</evidence>
<gene>
    <name evidence="2" type="ordered locus">PCC7424_4706</name>
</gene>
<reference evidence="3" key="1">
    <citation type="journal article" date="2011" name="MBio">
        <title>Novel metabolic attributes of the genus Cyanothece, comprising a group of unicellular nitrogen-fixing Cyanobacteria.</title>
        <authorList>
            <person name="Bandyopadhyay A."/>
            <person name="Elvitigala T."/>
            <person name="Welsh E."/>
            <person name="Stockel J."/>
            <person name="Liberton M."/>
            <person name="Min H."/>
            <person name="Sherman L.A."/>
            <person name="Pakrasi H.B."/>
        </authorList>
    </citation>
    <scope>NUCLEOTIDE SEQUENCE [LARGE SCALE GENOMIC DNA]</scope>
    <source>
        <strain evidence="3">PCC 7424</strain>
    </source>
</reference>
<name>B7KBT8_GLOC7</name>
<dbReference type="RefSeq" id="WP_015956649.1">
    <property type="nucleotide sequence ID" value="NC_011729.1"/>
</dbReference>
<dbReference type="STRING" id="65393.PCC7424_4706"/>
<feature type="domain" description="Nif11" evidence="1">
    <location>
        <begin position="1"/>
        <end position="47"/>
    </location>
</feature>
<dbReference type="EMBL" id="CP001291">
    <property type="protein sequence ID" value="ACK73066.1"/>
    <property type="molecule type" value="Genomic_DNA"/>
</dbReference>
<protein>
    <recommendedName>
        <fullName evidence="1">Nif11 domain-containing protein</fullName>
    </recommendedName>
</protein>
<organism evidence="2 3">
    <name type="scientific">Gloeothece citriformis (strain PCC 7424)</name>
    <name type="common">Cyanothece sp. (strain PCC 7424)</name>
    <dbReference type="NCBI Taxonomy" id="65393"/>
    <lineage>
        <taxon>Bacteria</taxon>
        <taxon>Bacillati</taxon>
        <taxon>Cyanobacteriota</taxon>
        <taxon>Cyanophyceae</taxon>
        <taxon>Oscillatoriophycideae</taxon>
        <taxon>Chroococcales</taxon>
        <taxon>Aphanothecaceae</taxon>
        <taxon>Gloeothece</taxon>
        <taxon>Gloeothece citriformis</taxon>
    </lineage>
</organism>
<sequence length="107" mass="12435">MSQKSVIDFYKTCSQNPHLIENLKQKNFPELILMTRMMGYDFTGEELAATVGAMEVYTITQKMGEAIDAYSSLWPKMWGKSRLEYIINELFNNLSNEELLQLFPEIN</sequence>
<keyword evidence="3" id="KW-1185">Reference proteome</keyword>
<dbReference type="Proteomes" id="UP000002384">
    <property type="component" value="Chromosome"/>
</dbReference>
<dbReference type="OrthoDB" id="583302at2"/>
<dbReference type="eggNOG" id="ENOG502ZNUF">
    <property type="taxonomic scope" value="Bacteria"/>
</dbReference>
<proteinExistence type="predicted"/>
<evidence type="ECO:0000259" key="1">
    <source>
        <dbReference type="Pfam" id="PF07862"/>
    </source>
</evidence>
<dbReference type="HOGENOM" id="CLU_2245140_0_0_3"/>
<accession>B7KBT8</accession>
<evidence type="ECO:0000313" key="2">
    <source>
        <dbReference type="EMBL" id="ACK73066.1"/>
    </source>
</evidence>
<dbReference type="AlphaFoldDB" id="B7KBT8"/>